<feature type="compositionally biased region" description="Basic and acidic residues" evidence="2">
    <location>
        <begin position="661"/>
        <end position="675"/>
    </location>
</feature>
<feature type="compositionally biased region" description="Basic and acidic residues" evidence="2">
    <location>
        <begin position="702"/>
        <end position="712"/>
    </location>
</feature>
<dbReference type="Proteomes" id="UP001500665">
    <property type="component" value="Unassembled WGS sequence"/>
</dbReference>
<dbReference type="Pfam" id="PF07282">
    <property type="entry name" value="Cas12f1-like_TNB"/>
    <property type="match status" value="1"/>
</dbReference>
<evidence type="ECO:0000259" key="3">
    <source>
        <dbReference type="Pfam" id="PF07282"/>
    </source>
</evidence>
<feature type="region of interest" description="Disordered" evidence="2">
    <location>
        <begin position="216"/>
        <end position="235"/>
    </location>
</feature>
<evidence type="ECO:0000313" key="5">
    <source>
        <dbReference type="Proteomes" id="UP001500665"/>
    </source>
</evidence>
<accession>A0ABP4BJI3</accession>
<keyword evidence="1" id="KW-0238">DNA-binding</keyword>
<evidence type="ECO:0000313" key="4">
    <source>
        <dbReference type="EMBL" id="GAA0950090.1"/>
    </source>
</evidence>
<sequence>MTRTAATSVGAPQAPGAPMSGVRLTRGKNKAPAWRWDGPVAVIRLPLAVDEQAAARLEGLFSAMFALKRALQHDACARVAAFWAGTHRRRVDAAGWRRELGLSRQSLERAAYGHLDASGWLRHHATKALALHQADEVWAGVERHLFPDASGKRAGCPRVGSWWEYTRIPGRARSHTTARKWETFRLHGSLQGHLDAYRHPLLPGAVVTPAQAARSEPGTAVLAQPRRMSPPAPPLGRPGKASWWEYEGPLAVVFTGGPDSGRGELVLPVRLPSGAGRWGWLCHFLDRPQLWHKIDLVRRPHPSGPGGWVYEAHLMILDGGYTSPSTRERRARAAVLERVGGADVNVGNLSLVSFPTSPEPETGRVLADQVILTTLEQAAADRDRRTARRRARALERSRRTANKARYELSRRQRKRARRRQAAGLAARHVDLPKGPRVADAAGRPRTAYRKDRLSGGYRALRTRNRAERIGRTEAKRARARQVAARLVSSHGGRLTVEDCRLASWSRLWGRACAAFTPGMLTTTLSAECAAVGGRLGRASTFTTRLSQYCLCGHRVPKPLSQRRHRCPACGLEADRDLVSAALGAFVTWTDPADPKTASVDFQASRHALGVYGPGLQGALAESTATRPSPALAGGYGQGGSRTPSGAASARPNPESRRRRPRSETPEGPHRTDTAGHRTVSTSRQALGCAHETWRRGRGLRPAGRDRHGAQAE</sequence>
<reference evidence="5" key="1">
    <citation type="journal article" date="2019" name="Int. J. Syst. Evol. Microbiol.">
        <title>The Global Catalogue of Microorganisms (GCM) 10K type strain sequencing project: providing services to taxonomists for standard genome sequencing and annotation.</title>
        <authorList>
            <consortium name="The Broad Institute Genomics Platform"/>
            <consortium name="The Broad Institute Genome Sequencing Center for Infectious Disease"/>
            <person name="Wu L."/>
            <person name="Ma J."/>
        </authorList>
    </citation>
    <scope>NUCLEOTIDE SEQUENCE [LARGE SCALE GENOMIC DNA]</scope>
    <source>
        <strain evidence="5">JCM 10696</strain>
    </source>
</reference>
<feature type="region of interest" description="Disordered" evidence="2">
    <location>
        <begin position="1"/>
        <end position="24"/>
    </location>
</feature>
<feature type="region of interest" description="Disordered" evidence="2">
    <location>
        <begin position="619"/>
        <end position="712"/>
    </location>
</feature>
<evidence type="ECO:0000256" key="2">
    <source>
        <dbReference type="SAM" id="MobiDB-lite"/>
    </source>
</evidence>
<feature type="region of interest" description="Disordered" evidence="2">
    <location>
        <begin position="382"/>
        <end position="427"/>
    </location>
</feature>
<proteinExistence type="predicted"/>
<name>A0ABP4BJI3_9ACTN</name>
<feature type="compositionally biased region" description="Basic residues" evidence="2">
    <location>
        <begin position="411"/>
        <end position="420"/>
    </location>
</feature>
<dbReference type="InterPro" id="IPR010095">
    <property type="entry name" value="Cas12f1-like_TNB"/>
</dbReference>
<feature type="domain" description="Cas12f1-like TNB" evidence="3">
    <location>
        <begin position="518"/>
        <end position="580"/>
    </location>
</feature>
<keyword evidence="5" id="KW-1185">Reference proteome</keyword>
<comment type="caution">
    <text evidence="4">The sequence shown here is derived from an EMBL/GenBank/DDBJ whole genome shotgun (WGS) entry which is preliminary data.</text>
</comment>
<organism evidence="4 5">
    <name type="scientific">Actinocorallia libanotica</name>
    <dbReference type="NCBI Taxonomy" id="46162"/>
    <lineage>
        <taxon>Bacteria</taxon>
        <taxon>Bacillati</taxon>
        <taxon>Actinomycetota</taxon>
        <taxon>Actinomycetes</taxon>
        <taxon>Streptosporangiales</taxon>
        <taxon>Thermomonosporaceae</taxon>
        <taxon>Actinocorallia</taxon>
    </lineage>
</organism>
<protein>
    <recommendedName>
        <fullName evidence="3">Cas12f1-like TNB domain-containing protein</fullName>
    </recommendedName>
</protein>
<dbReference type="EMBL" id="BAAAHH010000009">
    <property type="protein sequence ID" value="GAA0950090.1"/>
    <property type="molecule type" value="Genomic_DNA"/>
</dbReference>
<gene>
    <name evidence="4" type="ORF">GCM10009550_28260</name>
</gene>
<feature type="compositionally biased region" description="Basic and acidic residues" evidence="2">
    <location>
        <begin position="392"/>
        <end position="410"/>
    </location>
</feature>
<evidence type="ECO:0000256" key="1">
    <source>
        <dbReference type="ARBA" id="ARBA00023125"/>
    </source>
</evidence>